<dbReference type="AlphaFoldDB" id="A0A6J4J8W1"/>
<dbReference type="PANTHER" id="PTHR43679">
    <property type="entry name" value="OCTANOYLTRANSFERASE LIPM-RELATED"/>
    <property type="match status" value="1"/>
</dbReference>
<dbReference type="EMBL" id="CADCTC010000183">
    <property type="protein sequence ID" value="CAA9273690.1"/>
    <property type="molecule type" value="Genomic_DNA"/>
</dbReference>
<dbReference type="Pfam" id="PF21948">
    <property type="entry name" value="LplA-B_cat"/>
    <property type="match status" value="1"/>
</dbReference>
<organism evidence="2">
    <name type="scientific">uncultured Chloroflexota bacterium</name>
    <dbReference type="NCBI Taxonomy" id="166587"/>
    <lineage>
        <taxon>Bacteria</taxon>
        <taxon>Bacillati</taxon>
        <taxon>Chloroflexota</taxon>
        <taxon>environmental samples</taxon>
    </lineage>
</organism>
<dbReference type="SUPFAM" id="SSF55681">
    <property type="entry name" value="Class II aaRS and biotin synthetases"/>
    <property type="match status" value="1"/>
</dbReference>
<dbReference type="Gene3D" id="3.30.930.10">
    <property type="entry name" value="Bira Bifunctional Protein, Domain 2"/>
    <property type="match status" value="1"/>
</dbReference>
<sequence>MSADCGIWRILPFTTGSAERQLAQTEALWRAVAAGEAPETLRWYGYDAPAVVLGVGQRETALDQAACREARTAVVRRASGGAAVLANGAMLALDVALPAASPLAAADVVESYRWLGMVLADALRGLAPYEAGRIVLVGAAEARADQQAQQAAQPRSAGALRGLACFGTLSPYEVALARPDSAPPAKLVGLSQVRKRGVVLFQVGVYARWRGADLAGLLMLAPEERHALAGELDRRIASLTEIGLGTVDLPALMTAVNAGATEALKRG</sequence>
<dbReference type="InterPro" id="IPR045864">
    <property type="entry name" value="aa-tRNA-synth_II/BPL/LPL"/>
</dbReference>
<dbReference type="PANTHER" id="PTHR43679:SF2">
    <property type="entry name" value="OCTANOYL-[GCVH]:PROTEIN N-OCTANOYLTRANSFERASE"/>
    <property type="match status" value="1"/>
</dbReference>
<accession>A0A6J4J8W1</accession>
<evidence type="ECO:0000259" key="1">
    <source>
        <dbReference type="Pfam" id="PF21948"/>
    </source>
</evidence>
<feature type="domain" description="BPL/LPL catalytic" evidence="1">
    <location>
        <begin position="19"/>
        <end position="256"/>
    </location>
</feature>
<dbReference type="InterPro" id="IPR004143">
    <property type="entry name" value="BPL_LPL_catalytic"/>
</dbReference>
<reference evidence="2" key="1">
    <citation type="submission" date="2020-02" db="EMBL/GenBank/DDBJ databases">
        <authorList>
            <person name="Meier V. D."/>
        </authorList>
    </citation>
    <scope>NUCLEOTIDE SEQUENCE</scope>
    <source>
        <strain evidence="2">AVDCRST_MAG77</strain>
    </source>
</reference>
<proteinExistence type="predicted"/>
<gene>
    <name evidence="2" type="ORF">AVDCRST_MAG77-3395</name>
</gene>
<name>A0A6J4J8W1_9CHLR</name>
<dbReference type="InterPro" id="IPR050664">
    <property type="entry name" value="Octanoyltrans_LipM/LipL"/>
</dbReference>
<protein>
    <recommendedName>
        <fullName evidence="1">BPL/LPL catalytic domain-containing protein</fullName>
    </recommendedName>
</protein>
<evidence type="ECO:0000313" key="2">
    <source>
        <dbReference type="EMBL" id="CAA9273690.1"/>
    </source>
</evidence>